<feature type="region of interest" description="Disordered" evidence="2">
    <location>
        <begin position="99"/>
        <end position="160"/>
    </location>
</feature>
<evidence type="ECO:0000256" key="1">
    <source>
        <dbReference type="SAM" id="Coils"/>
    </source>
</evidence>
<accession>A0A699JJY0</accession>
<protein>
    <recommendedName>
        <fullName evidence="4">Transposase (Putative), gypsy type</fullName>
    </recommendedName>
</protein>
<feature type="coiled-coil region" evidence="1">
    <location>
        <begin position="246"/>
        <end position="286"/>
    </location>
</feature>
<feature type="compositionally biased region" description="Polar residues" evidence="2">
    <location>
        <begin position="120"/>
        <end position="131"/>
    </location>
</feature>
<reference evidence="3" key="1">
    <citation type="journal article" date="2019" name="Sci. Rep.">
        <title>Draft genome of Tanacetum cinerariifolium, the natural source of mosquito coil.</title>
        <authorList>
            <person name="Yamashiro T."/>
            <person name="Shiraishi A."/>
            <person name="Satake H."/>
            <person name="Nakayama K."/>
        </authorList>
    </citation>
    <scope>NUCLEOTIDE SEQUENCE</scope>
</reference>
<proteinExistence type="predicted"/>
<gene>
    <name evidence="3" type="ORF">Tci_613700</name>
</gene>
<evidence type="ECO:0000313" key="3">
    <source>
        <dbReference type="EMBL" id="GFA41728.1"/>
    </source>
</evidence>
<name>A0A699JJY0_TANCI</name>
<evidence type="ECO:0000256" key="2">
    <source>
        <dbReference type="SAM" id="MobiDB-lite"/>
    </source>
</evidence>
<dbReference type="AlphaFoldDB" id="A0A699JJY0"/>
<keyword evidence="1" id="KW-0175">Coiled coil</keyword>
<dbReference type="EMBL" id="BKCJ010420337">
    <property type="protein sequence ID" value="GFA41728.1"/>
    <property type="molecule type" value="Genomic_DNA"/>
</dbReference>
<evidence type="ECO:0008006" key="4">
    <source>
        <dbReference type="Google" id="ProtNLM"/>
    </source>
</evidence>
<sequence length="454" mass="50406">MSSRKVKSQHIERSPLDFENRNLSQQSIGGDRTEDQGQETVAPEVSPPENVTTTGVAPETGLVEEIAAMGPRVIKKCRKRGNDGVDPNAPPKVLRKYHADSRPTQSTVGGKSLASMGLETGSTFPVPTPQKTPADVSDPSSKRAAVVGDPESENTSFTSMVESPKSIYQSELGVTNGCRLDTLEACQDLVDHIAPPGYFSEMCHLHNDDFLGQYNINLARRVAMGSQLRLRFEHEAKLLKKSVAQVARWDQRIQARENEIKNLEALLEAEADMKKATKAKNAELAQVTGEEKLKAAFKKFKKYEDDRVEKRCAEMDARLDALSIDFDEALYPHMLIAIACRRLVIRHSLRLAVMKYGESTELRQVFADVVSTGIAKGMSEGLKYEVEHGKANLDFEAIEAYDPKADTKYVAALHTPRDLKYPMVDQLKSLKDAPIDVIMASLHLESDYDEYAPK</sequence>
<feature type="region of interest" description="Disordered" evidence="2">
    <location>
        <begin position="1"/>
        <end position="59"/>
    </location>
</feature>
<feature type="compositionally biased region" description="Basic and acidic residues" evidence="2">
    <location>
        <begin position="9"/>
        <end position="20"/>
    </location>
</feature>
<organism evidence="3">
    <name type="scientific">Tanacetum cinerariifolium</name>
    <name type="common">Dalmatian daisy</name>
    <name type="synonym">Chrysanthemum cinerariifolium</name>
    <dbReference type="NCBI Taxonomy" id="118510"/>
    <lineage>
        <taxon>Eukaryota</taxon>
        <taxon>Viridiplantae</taxon>
        <taxon>Streptophyta</taxon>
        <taxon>Embryophyta</taxon>
        <taxon>Tracheophyta</taxon>
        <taxon>Spermatophyta</taxon>
        <taxon>Magnoliopsida</taxon>
        <taxon>eudicotyledons</taxon>
        <taxon>Gunneridae</taxon>
        <taxon>Pentapetalae</taxon>
        <taxon>asterids</taxon>
        <taxon>campanulids</taxon>
        <taxon>Asterales</taxon>
        <taxon>Asteraceae</taxon>
        <taxon>Asteroideae</taxon>
        <taxon>Anthemideae</taxon>
        <taxon>Anthemidinae</taxon>
        <taxon>Tanacetum</taxon>
    </lineage>
</organism>
<comment type="caution">
    <text evidence="3">The sequence shown here is derived from an EMBL/GenBank/DDBJ whole genome shotgun (WGS) entry which is preliminary data.</text>
</comment>